<dbReference type="AlphaFoldDB" id="A0A7Z7B3K9"/>
<dbReference type="Proteomes" id="UP000198900">
    <property type="component" value="Unassembled WGS sequence"/>
</dbReference>
<evidence type="ECO:0000313" key="1">
    <source>
        <dbReference type="EMBL" id="SDH23694.1"/>
    </source>
</evidence>
<accession>A0A7Z7B3K9</accession>
<sequence>MLAGTGRATLGQEETFDCSSKIVYDRECQMRSRPARWYNETMVVKQEIDLEQAHGIAREQALLHSGDAVGSECLDVLHTHYVEAEHCWFFFPNPAIALDDNAHLGIKWAYAVSKHGNFSLIQDFPCDPEQLRAYLVTMSDYFARKGL</sequence>
<comment type="caution">
    <text evidence="1">The sequence shown here is derived from an EMBL/GenBank/DDBJ whole genome shotgun (WGS) entry which is preliminary data.</text>
</comment>
<proteinExistence type="predicted"/>
<reference evidence="1" key="1">
    <citation type="submission" date="2016-10" db="EMBL/GenBank/DDBJ databases">
        <authorList>
            <person name="Varghese N."/>
            <person name="Submissions S."/>
        </authorList>
    </citation>
    <scope>NUCLEOTIDE SEQUENCE [LARGE SCALE GENOMIC DNA]</scope>
    <source>
        <strain evidence="1">YR281</strain>
    </source>
</reference>
<evidence type="ECO:0000313" key="2">
    <source>
        <dbReference type="Proteomes" id="UP000198900"/>
    </source>
</evidence>
<dbReference type="EMBL" id="FNDI01000003">
    <property type="protein sequence ID" value="SDH23694.1"/>
    <property type="molecule type" value="Genomic_DNA"/>
</dbReference>
<gene>
    <name evidence="1" type="ORF">SAMN04487926_1036</name>
</gene>
<keyword evidence="2" id="KW-1185">Reference proteome</keyword>
<protein>
    <submittedName>
        <fullName evidence="1">Uncharacterized protein</fullName>
    </submittedName>
</protein>
<name>A0A7Z7B3K9_9BURK</name>
<organism evidence="1 2">
    <name type="scientific">Paraburkholderia steynii</name>
    <dbReference type="NCBI Taxonomy" id="1245441"/>
    <lineage>
        <taxon>Bacteria</taxon>
        <taxon>Pseudomonadati</taxon>
        <taxon>Pseudomonadota</taxon>
        <taxon>Betaproteobacteria</taxon>
        <taxon>Burkholderiales</taxon>
        <taxon>Burkholderiaceae</taxon>
        <taxon>Paraburkholderia</taxon>
    </lineage>
</organism>